<evidence type="ECO:0000256" key="1">
    <source>
        <dbReference type="SAM" id="Phobius"/>
    </source>
</evidence>
<feature type="transmembrane region" description="Helical" evidence="1">
    <location>
        <begin position="53"/>
        <end position="73"/>
    </location>
</feature>
<keyword evidence="3" id="KW-1185">Reference proteome</keyword>
<organism evidence="2 3">
    <name type="scientific">Citrobacter bitternis</name>
    <dbReference type="NCBI Taxonomy" id="1585982"/>
    <lineage>
        <taxon>Bacteria</taxon>
        <taxon>Pseudomonadati</taxon>
        <taxon>Pseudomonadota</taxon>
        <taxon>Gammaproteobacteria</taxon>
        <taxon>Enterobacterales</taxon>
        <taxon>Enterobacteriaceae</taxon>
        <taxon>Citrobacter</taxon>
    </lineage>
</organism>
<proteinExistence type="predicted"/>
<sequence>MSKMTSLLHKSRLDSSSFLRFYGVENQGAENSLRIFFAKPNVIRRVLRRVPSMMMALSLAFVTSLLCGLSHYGNGPGCISGIKLLTACKSALPYLKN</sequence>
<keyword evidence="1" id="KW-0812">Transmembrane</keyword>
<evidence type="ECO:0000313" key="3">
    <source>
        <dbReference type="Proteomes" id="UP001596169"/>
    </source>
</evidence>
<dbReference type="RefSeq" id="WP_041852540.1">
    <property type="nucleotide sequence ID" value="NZ_JBHSRG010000011.1"/>
</dbReference>
<reference evidence="3" key="1">
    <citation type="journal article" date="2019" name="Int. J. Syst. Evol. Microbiol.">
        <title>The Global Catalogue of Microorganisms (GCM) 10K type strain sequencing project: providing services to taxonomists for standard genome sequencing and annotation.</title>
        <authorList>
            <consortium name="The Broad Institute Genomics Platform"/>
            <consortium name="The Broad Institute Genome Sequencing Center for Infectious Disease"/>
            <person name="Wu L."/>
            <person name="Ma J."/>
        </authorList>
    </citation>
    <scope>NUCLEOTIDE SEQUENCE [LARGE SCALE GENOMIC DNA]</scope>
    <source>
        <strain evidence="3">JCM30009</strain>
    </source>
</reference>
<keyword evidence="1" id="KW-0472">Membrane</keyword>
<keyword evidence="1" id="KW-1133">Transmembrane helix</keyword>
<dbReference type="EMBL" id="JBHSRG010000011">
    <property type="protein sequence ID" value="MFC6123371.1"/>
    <property type="molecule type" value="Genomic_DNA"/>
</dbReference>
<dbReference type="Proteomes" id="UP001596169">
    <property type="component" value="Unassembled WGS sequence"/>
</dbReference>
<evidence type="ECO:0000313" key="2">
    <source>
        <dbReference type="EMBL" id="MFC6123371.1"/>
    </source>
</evidence>
<protein>
    <submittedName>
        <fullName evidence="2">Uncharacterized protein</fullName>
    </submittedName>
</protein>
<accession>A0ABW1Q3B2</accession>
<comment type="caution">
    <text evidence="2">The sequence shown here is derived from an EMBL/GenBank/DDBJ whole genome shotgun (WGS) entry which is preliminary data.</text>
</comment>
<name>A0ABW1Q3B2_9ENTR</name>
<gene>
    <name evidence="2" type="ORF">ACFPZP_20185</name>
</gene>